<evidence type="ECO:0000256" key="5">
    <source>
        <dbReference type="ARBA" id="ARBA00022989"/>
    </source>
</evidence>
<keyword evidence="3" id="KW-1003">Cell membrane</keyword>
<keyword evidence="4 7" id="KW-0812">Transmembrane</keyword>
<dbReference type="InterPro" id="IPR050601">
    <property type="entry name" value="CPA3_antiporter_subunitC"/>
</dbReference>
<comment type="similarity">
    <text evidence="2">Belongs to the CPA3 antiporters (TC 2.A.63) subunit C family.</text>
</comment>
<dbReference type="AlphaFoldDB" id="A0A1I0L5N8"/>
<evidence type="ECO:0000313" key="9">
    <source>
        <dbReference type="Proteomes" id="UP000199181"/>
    </source>
</evidence>
<evidence type="ECO:0000256" key="4">
    <source>
        <dbReference type="ARBA" id="ARBA00022692"/>
    </source>
</evidence>
<name>A0A1I0L5N8_9BACT</name>
<feature type="transmembrane region" description="Helical" evidence="7">
    <location>
        <begin position="74"/>
        <end position="97"/>
    </location>
</feature>
<dbReference type="EMBL" id="FOIJ01000019">
    <property type="protein sequence ID" value="SEU34267.1"/>
    <property type="molecule type" value="Genomic_DNA"/>
</dbReference>
<evidence type="ECO:0000256" key="2">
    <source>
        <dbReference type="ARBA" id="ARBA00010388"/>
    </source>
</evidence>
<feature type="transmembrane region" description="Helical" evidence="7">
    <location>
        <begin position="28"/>
        <end position="46"/>
    </location>
</feature>
<evidence type="ECO:0000256" key="1">
    <source>
        <dbReference type="ARBA" id="ARBA00004651"/>
    </source>
</evidence>
<gene>
    <name evidence="8" type="ORF">SAMN05443639_11925</name>
</gene>
<dbReference type="GO" id="GO:0005886">
    <property type="term" value="C:plasma membrane"/>
    <property type="evidence" value="ECO:0007669"/>
    <property type="project" value="UniProtKB-SubCell"/>
</dbReference>
<dbReference type="Pfam" id="PF00420">
    <property type="entry name" value="Oxidored_q2"/>
    <property type="match status" value="1"/>
</dbReference>
<keyword evidence="6 7" id="KW-0472">Membrane</keyword>
<proteinExistence type="inferred from homology"/>
<accession>A0A1I0L5N8</accession>
<keyword evidence="9" id="KW-1185">Reference proteome</keyword>
<organism evidence="8 9">
    <name type="scientific">Stigmatella erecta</name>
    <dbReference type="NCBI Taxonomy" id="83460"/>
    <lineage>
        <taxon>Bacteria</taxon>
        <taxon>Pseudomonadati</taxon>
        <taxon>Myxococcota</taxon>
        <taxon>Myxococcia</taxon>
        <taxon>Myxococcales</taxon>
        <taxon>Cystobacterineae</taxon>
        <taxon>Archangiaceae</taxon>
        <taxon>Stigmatella</taxon>
    </lineage>
</organism>
<evidence type="ECO:0000256" key="3">
    <source>
        <dbReference type="ARBA" id="ARBA00022475"/>
    </source>
</evidence>
<keyword evidence="5 7" id="KW-1133">Transmembrane helix</keyword>
<dbReference type="RefSeq" id="WP_093525158.1">
    <property type="nucleotide sequence ID" value="NZ_FOIJ01000019.1"/>
</dbReference>
<evidence type="ECO:0000256" key="6">
    <source>
        <dbReference type="ARBA" id="ARBA00023136"/>
    </source>
</evidence>
<evidence type="ECO:0000256" key="7">
    <source>
        <dbReference type="SAM" id="Phobius"/>
    </source>
</evidence>
<dbReference type="PANTHER" id="PTHR34583">
    <property type="entry name" value="ANTIPORTER SUBUNIT MNHC2-RELATED"/>
    <property type="match status" value="1"/>
</dbReference>
<reference evidence="9" key="1">
    <citation type="submission" date="2016-10" db="EMBL/GenBank/DDBJ databases">
        <authorList>
            <person name="Varghese N."/>
            <person name="Submissions S."/>
        </authorList>
    </citation>
    <scope>NUCLEOTIDE SEQUENCE [LARGE SCALE GENOMIC DNA]</scope>
    <source>
        <strain evidence="9">DSM 16858</strain>
    </source>
</reference>
<evidence type="ECO:0000313" key="8">
    <source>
        <dbReference type="EMBL" id="SEU34267.1"/>
    </source>
</evidence>
<comment type="subcellular location">
    <subcellularLocation>
        <location evidence="1">Cell membrane</location>
        <topology evidence="1">Multi-pass membrane protein</topology>
    </subcellularLocation>
</comment>
<sequence length="121" mass="12843">METGLILAVGMLYAAAIYCMLRRSTVRLSLGLVLLGSATNLALFTTNKVTRSGPPLLPKDGMLAGPVADPVPQAFILTAIVINFGMLALLLVLVHLAERTVGSDEMKHLNTEVPPPSVPHE</sequence>
<dbReference type="Proteomes" id="UP000199181">
    <property type="component" value="Unassembled WGS sequence"/>
</dbReference>
<dbReference type="Gene3D" id="1.10.287.3510">
    <property type="match status" value="1"/>
</dbReference>
<dbReference type="InterPro" id="IPR039428">
    <property type="entry name" value="NUOK/Mnh_C1-like"/>
</dbReference>
<dbReference type="PANTHER" id="PTHR34583:SF2">
    <property type="entry name" value="ANTIPORTER SUBUNIT MNHC2-RELATED"/>
    <property type="match status" value="1"/>
</dbReference>
<feature type="transmembrane region" description="Helical" evidence="7">
    <location>
        <begin position="6"/>
        <end position="21"/>
    </location>
</feature>
<protein>
    <submittedName>
        <fullName evidence="8">Multicomponent Na+:H+ antiporter subunit C</fullName>
    </submittedName>
</protein>